<evidence type="ECO:0000259" key="4">
    <source>
        <dbReference type="Pfam" id="PF25989"/>
    </source>
</evidence>
<feature type="domain" description="Multidrug resistance protein MdtA-like barrel-sandwich hybrid" evidence="2">
    <location>
        <begin position="71"/>
        <end position="190"/>
    </location>
</feature>
<feature type="domain" description="CusB-like beta-barrel" evidence="3">
    <location>
        <begin position="203"/>
        <end position="274"/>
    </location>
</feature>
<dbReference type="Pfam" id="PF25917">
    <property type="entry name" value="BSH_RND"/>
    <property type="match status" value="1"/>
</dbReference>
<accession>A0A839STJ7</accession>
<dbReference type="GO" id="GO:1990281">
    <property type="term" value="C:efflux pump complex"/>
    <property type="evidence" value="ECO:0007669"/>
    <property type="project" value="TreeGrafter"/>
</dbReference>
<protein>
    <submittedName>
        <fullName evidence="5">Membrane fusion protein (Multidrug efflux system)</fullName>
    </submittedName>
</protein>
<dbReference type="GO" id="GO:0015562">
    <property type="term" value="F:efflux transmembrane transporter activity"/>
    <property type="evidence" value="ECO:0007669"/>
    <property type="project" value="TreeGrafter"/>
</dbReference>
<dbReference type="Gene3D" id="2.40.420.20">
    <property type="match status" value="1"/>
</dbReference>
<dbReference type="FunFam" id="2.40.30.170:FF:000010">
    <property type="entry name" value="Efflux RND transporter periplasmic adaptor subunit"/>
    <property type="match status" value="1"/>
</dbReference>
<evidence type="ECO:0000313" key="6">
    <source>
        <dbReference type="Proteomes" id="UP000581135"/>
    </source>
</evidence>
<dbReference type="InterPro" id="IPR006143">
    <property type="entry name" value="RND_pump_MFP"/>
</dbReference>
<dbReference type="InterPro" id="IPR058625">
    <property type="entry name" value="MdtA-like_BSH"/>
</dbReference>
<dbReference type="SUPFAM" id="SSF111369">
    <property type="entry name" value="HlyD-like secretion proteins"/>
    <property type="match status" value="1"/>
</dbReference>
<dbReference type="Proteomes" id="UP000581135">
    <property type="component" value="Unassembled WGS sequence"/>
</dbReference>
<dbReference type="PANTHER" id="PTHR30469">
    <property type="entry name" value="MULTIDRUG RESISTANCE PROTEIN MDTA"/>
    <property type="match status" value="1"/>
</dbReference>
<comment type="similarity">
    <text evidence="1">Belongs to the membrane fusion protein (MFP) (TC 8.A.1) family.</text>
</comment>
<dbReference type="Gene3D" id="1.10.287.470">
    <property type="entry name" value="Helix hairpin bin"/>
    <property type="match status" value="1"/>
</dbReference>
<dbReference type="Gene3D" id="2.40.30.170">
    <property type="match status" value="1"/>
</dbReference>
<dbReference type="EMBL" id="JACHXA010000001">
    <property type="protein sequence ID" value="MBB3064305.1"/>
    <property type="molecule type" value="Genomic_DNA"/>
</dbReference>
<dbReference type="InterPro" id="IPR058637">
    <property type="entry name" value="YknX-like_C"/>
</dbReference>
<evidence type="ECO:0000256" key="1">
    <source>
        <dbReference type="ARBA" id="ARBA00009477"/>
    </source>
</evidence>
<evidence type="ECO:0000259" key="3">
    <source>
        <dbReference type="Pfam" id="PF25954"/>
    </source>
</evidence>
<feature type="domain" description="YknX-like C-terminal permuted SH3-like" evidence="4">
    <location>
        <begin position="282"/>
        <end position="349"/>
    </location>
</feature>
<sequence length="356" mass="38416">MTIFRQVLFGVLLLMVAFGVWQGQRWNSPPADSKLPNANLEAVPVTLATVAPTAIVEAIEAVGSTQAHQAINIVPLADGQIMEISFTPGSQVEAGQVLVRLDDEAERAEVEELEAYLTKNTQALDRAKRLLARQNVSQATVDDLLSERDAALARLQGARKALADRVVRAPYSGIVGFKELDIGARVEEGQIITTLDDLSVIDVEFSVPGIQYTKVRLGMTARITIDAFPGRTFNAIIDRIDTRIGQASRAFRVRATLPNPDILLPAGLFVTVTVVVDERTSLAVPEEAIVAEANGSIVFVVTENKVERRPISVGVRTGNLVEVISGVSDGERIVHEGVQRLRDGSLVRVLASGEQG</sequence>
<dbReference type="NCBIfam" id="TIGR01730">
    <property type="entry name" value="RND_mfp"/>
    <property type="match status" value="1"/>
</dbReference>
<comment type="caution">
    <text evidence="5">The sequence shown here is derived from an EMBL/GenBank/DDBJ whole genome shotgun (WGS) entry which is preliminary data.</text>
</comment>
<dbReference type="InterPro" id="IPR058792">
    <property type="entry name" value="Beta-barrel_RND_2"/>
</dbReference>
<gene>
    <name evidence="5" type="ORF">FHR98_000570</name>
</gene>
<dbReference type="Pfam" id="PF25989">
    <property type="entry name" value="YknX_C"/>
    <property type="match status" value="1"/>
</dbReference>
<dbReference type="Pfam" id="PF25954">
    <property type="entry name" value="Beta-barrel_RND_2"/>
    <property type="match status" value="1"/>
</dbReference>
<dbReference type="RefSeq" id="WP_183415099.1">
    <property type="nucleotide sequence ID" value="NZ_JACHXA010000001.1"/>
</dbReference>
<evidence type="ECO:0000259" key="2">
    <source>
        <dbReference type="Pfam" id="PF25917"/>
    </source>
</evidence>
<dbReference type="AlphaFoldDB" id="A0A839STJ7"/>
<evidence type="ECO:0000313" key="5">
    <source>
        <dbReference type="EMBL" id="MBB3064305.1"/>
    </source>
</evidence>
<name>A0A839STJ7_9PROT</name>
<proteinExistence type="inferred from homology"/>
<keyword evidence="6" id="KW-1185">Reference proteome</keyword>
<reference evidence="5 6" key="1">
    <citation type="submission" date="2020-08" db="EMBL/GenBank/DDBJ databases">
        <title>Genomic Encyclopedia of Type Strains, Phase III (KMG-III): the genomes of soil and plant-associated and newly described type strains.</title>
        <authorList>
            <person name="Whitman W."/>
        </authorList>
    </citation>
    <scope>NUCLEOTIDE SEQUENCE [LARGE SCALE GENOMIC DNA]</scope>
    <source>
        <strain evidence="5 6">CECT 8803</strain>
    </source>
</reference>
<dbReference type="PANTHER" id="PTHR30469:SF11">
    <property type="entry name" value="BLL4320 PROTEIN"/>
    <property type="match status" value="1"/>
</dbReference>
<organism evidence="5 6">
    <name type="scientific">Limibacillus halophilus</name>
    <dbReference type="NCBI Taxonomy" id="1579333"/>
    <lineage>
        <taxon>Bacteria</taxon>
        <taxon>Pseudomonadati</taxon>
        <taxon>Pseudomonadota</taxon>
        <taxon>Alphaproteobacteria</taxon>
        <taxon>Rhodospirillales</taxon>
        <taxon>Rhodovibrionaceae</taxon>
        <taxon>Limibacillus</taxon>
    </lineage>
</organism>
<dbReference type="Gene3D" id="2.40.50.100">
    <property type="match status" value="1"/>
</dbReference>